<name>A0A1I7UHC5_9PELO</name>
<sequence length="250" mass="28191">MEQVTYVNDTGPLRPEDIPIPPNQPLVESEVVMEEEHASGDSTLNAAKQYSPSYLLLEDPTEDPHAQVITIDHMKHKLEEYQGSIQDNLIFHRELMTNMMAERKLSREMLEKHENALKAIAQLTEVYFKDKSRWEGMVASAEERMAQFLRMIEKHSKLLEAQQSAMAEHTAATRENTLGLKGLSDAIDHKLSEISTFVTRGFSELKEHIGRIETTLLASNTIQPARSTCAEPASDRFLPILTSIESESGT</sequence>
<evidence type="ECO:0000256" key="1">
    <source>
        <dbReference type="SAM" id="MobiDB-lite"/>
    </source>
</evidence>
<dbReference type="WBParaSite" id="Csp11.Scaffold629.g9335.t1">
    <property type="protein sequence ID" value="Csp11.Scaffold629.g9335.t1"/>
    <property type="gene ID" value="Csp11.Scaffold629.g9335"/>
</dbReference>
<keyword evidence="2" id="KW-1185">Reference proteome</keyword>
<dbReference type="Proteomes" id="UP000095282">
    <property type="component" value="Unplaced"/>
</dbReference>
<evidence type="ECO:0000313" key="2">
    <source>
        <dbReference type="Proteomes" id="UP000095282"/>
    </source>
</evidence>
<reference evidence="3" key="1">
    <citation type="submission" date="2016-11" db="UniProtKB">
        <authorList>
            <consortium name="WormBaseParasite"/>
        </authorList>
    </citation>
    <scope>IDENTIFICATION</scope>
</reference>
<proteinExistence type="predicted"/>
<protein>
    <submittedName>
        <fullName evidence="3">Cor1 domain-containing protein</fullName>
    </submittedName>
</protein>
<dbReference type="AlphaFoldDB" id="A0A1I7UHC5"/>
<feature type="region of interest" description="Disordered" evidence="1">
    <location>
        <begin position="1"/>
        <end position="22"/>
    </location>
</feature>
<organism evidence="2 3">
    <name type="scientific">Caenorhabditis tropicalis</name>
    <dbReference type="NCBI Taxonomy" id="1561998"/>
    <lineage>
        <taxon>Eukaryota</taxon>
        <taxon>Metazoa</taxon>
        <taxon>Ecdysozoa</taxon>
        <taxon>Nematoda</taxon>
        <taxon>Chromadorea</taxon>
        <taxon>Rhabditida</taxon>
        <taxon>Rhabditina</taxon>
        <taxon>Rhabditomorpha</taxon>
        <taxon>Rhabditoidea</taxon>
        <taxon>Rhabditidae</taxon>
        <taxon>Peloderinae</taxon>
        <taxon>Caenorhabditis</taxon>
    </lineage>
</organism>
<evidence type="ECO:0000313" key="3">
    <source>
        <dbReference type="WBParaSite" id="Csp11.Scaffold629.g9335.t1"/>
    </source>
</evidence>
<accession>A0A1I7UHC5</accession>